<dbReference type="GO" id="GO:0006352">
    <property type="term" value="P:DNA-templated transcription initiation"/>
    <property type="evidence" value="ECO:0007669"/>
    <property type="project" value="InterPro"/>
</dbReference>
<sequence length="307" mass="34254">MTERATGTDDALTLFFGEIRQISLLTADQEQRLGKIKDLGIQALNNLQHNPSSPQTSLWLEQSRLGDQAFTKLVEANLRLSVSIAKRNTGRGVPLEDLIQEGNLGIMRAVYKFDPARGFRFSTYGTWWVKQAIGRVIQDQARSIRIPIHSQGQMRGLERIRQEVLQSTDREPTRAELVEISGLSEDTVNELLPHNTPILSLNAPMGNEEDTQFLADLVADPSADPTKQVEASMLTQEIATAISRLKPRQQDVLAMSFGLSGQEVLTPIDIAHQLGITLGEVRYALVAAKRVLRNGPSNLRLREYYED</sequence>
<dbReference type="Pfam" id="PF04545">
    <property type="entry name" value="Sigma70_r4"/>
    <property type="match status" value="1"/>
</dbReference>
<evidence type="ECO:0000256" key="4">
    <source>
        <dbReference type="ARBA" id="ARBA00023163"/>
    </source>
</evidence>
<dbReference type="SUPFAM" id="SSF88946">
    <property type="entry name" value="Sigma2 domain of RNA polymerase sigma factors"/>
    <property type="match status" value="1"/>
</dbReference>
<dbReference type="NCBIfam" id="TIGR02937">
    <property type="entry name" value="sigma70-ECF"/>
    <property type="match status" value="1"/>
</dbReference>
<dbReference type="PANTHER" id="PTHR30603:SF47">
    <property type="entry name" value="RNA POLYMERASE SIGMA FACTOR SIGD, CHLOROPLASTIC"/>
    <property type="match status" value="1"/>
</dbReference>
<dbReference type="InterPro" id="IPR036388">
    <property type="entry name" value="WH-like_DNA-bd_sf"/>
</dbReference>
<gene>
    <name evidence="9" type="ORF">A3B49_02510</name>
</gene>
<name>A0A1F5MIR7_9BACT</name>
<reference evidence="9 10" key="1">
    <citation type="journal article" date="2016" name="Nat. Commun.">
        <title>Thousands of microbial genomes shed light on interconnected biogeochemical processes in an aquifer system.</title>
        <authorList>
            <person name="Anantharaman K."/>
            <person name="Brown C.T."/>
            <person name="Hug L.A."/>
            <person name="Sharon I."/>
            <person name="Castelle C.J."/>
            <person name="Probst A.J."/>
            <person name="Thomas B.C."/>
            <person name="Singh A."/>
            <person name="Wilkins M.J."/>
            <person name="Karaoz U."/>
            <person name="Brodie E.L."/>
            <person name="Williams K.H."/>
            <person name="Hubbard S.S."/>
            <person name="Banfield J.F."/>
        </authorList>
    </citation>
    <scope>NUCLEOTIDE SEQUENCE [LARGE SCALE GENOMIC DNA]</scope>
</reference>
<dbReference type="Pfam" id="PF04539">
    <property type="entry name" value="Sigma70_r3"/>
    <property type="match status" value="1"/>
</dbReference>
<dbReference type="InterPro" id="IPR050239">
    <property type="entry name" value="Sigma-70_RNA_pol_init_factors"/>
</dbReference>
<keyword evidence="2" id="KW-0731">Sigma factor</keyword>
<evidence type="ECO:0000256" key="1">
    <source>
        <dbReference type="ARBA" id="ARBA00023015"/>
    </source>
</evidence>
<dbReference type="InterPro" id="IPR009042">
    <property type="entry name" value="RNA_pol_sigma70_r1_2"/>
</dbReference>
<dbReference type="Pfam" id="PF04542">
    <property type="entry name" value="Sigma70_r2"/>
    <property type="match status" value="1"/>
</dbReference>
<evidence type="ECO:0000259" key="7">
    <source>
        <dbReference type="Pfam" id="PF04542"/>
    </source>
</evidence>
<dbReference type="EMBL" id="MFDO01000021">
    <property type="protein sequence ID" value="OGE65277.1"/>
    <property type="molecule type" value="Genomic_DNA"/>
</dbReference>
<dbReference type="InterPro" id="IPR007630">
    <property type="entry name" value="RNA_pol_sigma70_r4"/>
</dbReference>
<evidence type="ECO:0000256" key="2">
    <source>
        <dbReference type="ARBA" id="ARBA00023082"/>
    </source>
</evidence>
<dbReference type="Proteomes" id="UP000178017">
    <property type="component" value="Unassembled WGS sequence"/>
</dbReference>
<keyword evidence="4" id="KW-0804">Transcription</keyword>
<feature type="domain" description="RNA polymerase sigma-70 region 3" evidence="6">
    <location>
        <begin position="157"/>
        <end position="227"/>
    </location>
</feature>
<keyword evidence="3" id="KW-0238">DNA-binding</keyword>
<feature type="domain" description="RNA polymerase sigma-70 region 1.2" evidence="5">
    <location>
        <begin position="10"/>
        <end position="35"/>
    </location>
</feature>
<dbReference type="InterPro" id="IPR000943">
    <property type="entry name" value="RNA_pol_sigma70"/>
</dbReference>
<dbReference type="InterPro" id="IPR007627">
    <property type="entry name" value="RNA_pol_sigma70_r2"/>
</dbReference>
<dbReference type="GO" id="GO:0016987">
    <property type="term" value="F:sigma factor activity"/>
    <property type="evidence" value="ECO:0007669"/>
    <property type="project" value="UniProtKB-KW"/>
</dbReference>
<dbReference type="Gene3D" id="1.10.10.10">
    <property type="entry name" value="Winged helix-like DNA-binding domain superfamily/Winged helix DNA-binding domain"/>
    <property type="match status" value="2"/>
</dbReference>
<dbReference type="InterPro" id="IPR013325">
    <property type="entry name" value="RNA_pol_sigma_r2"/>
</dbReference>
<organism evidence="9 10">
    <name type="scientific">Candidatus Daviesbacteria bacterium RIFCSPLOWO2_01_FULL_40_24</name>
    <dbReference type="NCBI Taxonomy" id="1797787"/>
    <lineage>
        <taxon>Bacteria</taxon>
        <taxon>Candidatus Daviesiibacteriota</taxon>
    </lineage>
</organism>
<proteinExistence type="predicted"/>
<dbReference type="AlphaFoldDB" id="A0A1F5MIR7"/>
<dbReference type="Gene3D" id="1.10.601.10">
    <property type="entry name" value="RNA Polymerase Primary Sigma Factor"/>
    <property type="match status" value="1"/>
</dbReference>
<feature type="domain" description="RNA polymerase sigma-70 region 2" evidence="7">
    <location>
        <begin position="73"/>
        <end position="142"/>
    </location>
</feature>
<evidence type="ECO:0000256" key="3">
    <source>
        <dbReference type="ARBA" id="ARBA00023125"/>
    </source>
</evidence>
<dbReference type="PRINTS" id="PR00046">
    <property type="entry name" value="SIGMA70FCT"/>
</dbReference>
<dbReference type="Pfam" id="PF00140">
    <property type="entry name" value="Sigma70_r1_2"/>
    <property type="match status" value="1"/>
</dbReference>
<evidence type="ECO:0000259" key="8">
    <source>
        <dbReference type="Pfam" id="PF04545"/>
    </source>
</evidence>
<dbReference type="InterPro" id="IPR013324">
    <property type="entry name" value="RNA_pol_sigma_r3/r4-like"/>
</dbReference>
<keyword evidence="1" id="KW-0805">Transcription regulation</keyword>
<evidence type="ECO:0000313" key="9">
    <source>
        <dbReference type="EMBL" id="OGE65277.1"/>
    </source>
</evidence>
<comment type="caution">
    <text evidence="9">The sequence shown here is derived from an EMBL/GenBank/DDBJ whole genome shotgun (WGS) entry which is preliminary data.</text>
</comment>
<dbReference type="PANTHER" id="PTHR30603">
    <property type="entry name" value="RNA POLYMERASE SIGMA FACTOR RPO"/>
    <property type="match status" value="1"/>
</dbReference>
<feature type="domain" description="RNA polymerase sigma-70 region 4" evidence="8">
    <location>
        <begin position="241"/>
        <end position="293"/>
    </location>
</feature>
<evidence type="ECO:0008006" key="11">
    <source>
        <dbReference type="Google" id="ProtNLM"/>
    </source>
</evidence>
<dbReference type="GO" id="GO:0003677">
    <property type="term" value="F:DNA binding"/>
    <property type="evidence" value="ECO:0007669"/>
    <property type="project" value="UniProtKB-KW"/>
</dbReference>
<protein>
    <recommendedName>
        <fullName evidence="11">RNA polymerase sigma-70 domain-containing protein</fullName>
    </recommendedName>
</protein>
<dbReference type="InterPro" id="IPR007624">
    <property type="entry name" value="RNA_pol_sigma70_r3"/>
</dbReference>
<evidence type="ECO:0000259" key="5">
    <source>
        <dbReference type="Pfam" id="PF00140"/>
    </source>
</evidence>
<dbReference type="SUPFAM" id="SSF88659">
    <property type="entry name" value="Sigma3 and sigma4 domains of RNA polymerase sigma factors"/>
    <property type="match status" value="2"/>
</dbReference>
<dbReference type="InterPro" id="IPR014284">
    <property type="entry name" value="RNA_pol_sigma-70_dom"/>
</dbReference>
<evidence type="ECO:0000313" key="10">
    <source>
        <dbReference type="Proteomes" id="UP000178017"/>
    </source>
</evidence>
<accession>A0A1F5MIR7</accession>
<evidence type="ECO:0000259" key="6">
    <source>
        <dbReference type="Pfam" id="PF04539"/>
    </source>
</evidence>